<evidence type="ECO:0000313" key="2">
    <source>
        <dbReference type="EMBL" id="MCL7022782.1"/>
    </source>
</evidence>
<dbReference type="PANTHER" id="PTHR33264:SF6">
    <property type="entry name" value="OS01G0638800 PROTEIN"/>
    <property type="match status" value="1"/>
</dbReference>
<evidence type="ECO:0000313" key="3">
    <source>
        <dbReference type="Proteomes" id="UP001177140"/>
    </source>
</evidence>
<name>A0AA41RQL2_PAPNU</name>
<feature type="region of interest" description="Disordered" evidence="1">
    <location>
        <begin position="1"/>
        <end position="40"/>
    </location>
</feature>
<dbReference type="EMBL" id="JAJJMA010014855">
    <property type="protein sequence ID" value="MCL7022782.1"/>
    <property type="molecule type" value="Genomic_DNA"/>
</dbReference>
<dbReference type="Proteomes" id="UP001177140">
    <property type="component" value="Unassembled WGS sequence"/>
</dbReference>
<sequence length="226" mass="24924">MVENPSQVPSSDQSIEQATAKTRSTRSSKRRRQPHVNEDHEDGNVEVIECSNDHCSSCTANAVADCIAVCCCPCAIVNMFILAFVKVPWMMGRKCYRFVKRKGRMLQKSDNDGSSDESKTSSNSSSSTSSSGGSGCSRSEYKDVVIERERSNLKRERVMLLDDEKLVELSSGLFVNGGSNGDDGQQQNFCARFEAEKVWLELYQLGHLGFGRVSFTGISTHQGKAN</sequence>
<accession>A0AA41RQL2</accession>
<feature type="compositionally biased region" description="Basic residues" evidence="1">
    <location>
        <begin position="23"/>
        <end position="34"/>
    </location>
</feature>
<organism evidence="2 3">
    <name type="scientific">Papaver nudicaule</name>
    <name type="common">Iceland poppy</name>
    <dbReference type="NCBI Taxonomy" id="74823"/>
    <lineage>
        <taxon>Eukaryota</taxon>
        <taxon>Viridiplantae</taxon>
        <taxon>Streptophyta</taxon>
        <taxon>Embryophyta</taxon>
        <taxon>Tracheophyta</taxon>
        <taxon>Spermatophyta</taxon>
        <taxon>Magnoliopsida</taxon>
        <taxon>Ranunculales</taxon>
        <taxon>Papaveraceae</taxon>
        <taxon>Papaveroideae</taxon>
        <taxon>Papaver</taxon>
    </lineage>
</organism>
<reference evidence="2" key="1">
    <citation type="submission" date="2022-03" db="EMBL/GenBank/DDBJ databases">
        <title>A functionally conserved STORR gene fusion in Papaver species that diverged 16.8 million years ago.</title>
        <authorList>
            <person name="Catania T."/>
        </authorList>
    </citation>
    <scope>NUCLEOTIDE SEQUENCE</scope>
    <source>
        <strain evidence="2">S-191538</strain>
    </source>
</reference>
<feature type="compositionally biased region" description="Basic and acidic residues" evidence="1">
    <location>
        <begin position="107"/>
        <end position="119"/>
    </location>
</feature>
<feature type="region of interest" description="Disordered" evidence="1">
    <location>
        <begin position="106"/>
        <end position="138"/>
    </location>
</feature>
<gene>
    <name evidence="2" type="ORF">MKW94_017185</name>
</gene>
<dbReference type="AlphaFoldDB" id="A0AA41RQL2"/>
<feature type="compositionally biased region" description="Low complexity" evidence="1">
    <location>
        <begin position="120"/>
        <end position="131"/>
    </location>
</feature>
<protein>
    <submittedName>
        <fullName evidence="2">Uncharacterized protein</fullName>
    </submittedName>
</protein>
<feature type="compositionally biased region" description="Polar residues" evidence="1">
    <location>
        <begin position="1"/>
        <end position="17"/>
    </location>
</feature>
<dbReference type="PANTHER" id="PTHR33264">
    <property type="entry name" value="EXPRESSED PROTEIN"/>
    <property type="match status" value="1"/>
</dbReference>
<evidence type="ECO:0000256" key="1">
    <source>
        <dbReference type="SAM" id="MobiDB-lite"/>
    </source>
</evidence>
<keyword evidence="3" id="KW-1185">Reference proteome</keyword>
<comment type="caution">
    <text evidence="2">The sequence shown here is derived from an EMBL/GenBank/DDBJ whole genome shotgun (WGS) entry which is preliminary data.</text>
</comment>
<proteinExistence type="predicted"/>